<dbReference type="InterPro" id="IPR032675">
    <property type="entry name" value="LRR_dom_sf"/>
</dbReference>
<evidence type="ECO:0000256" key="3">
    <source>
        <dbReference type="ARBA" id="ARBA00022692"/>
    </source>
</evidence>
<sequence>MAPAAGGKTSLFLLSILSLFVLAHTRLVLDRSDLDALKTIQKDMGIDIQLHLASTKPCNLPGVICERRLTSNNTYVLRITRLVFKSQQLKGSLSPAVGRLSELRELTLSNNKLVDQLPSQIVDCTKLEILNLRNNRFSGKIPSELSSLVRLRVLDVGSNKFTGDLSFLKYFPNLEKLSLFDNLFTGKIPASIRSFRNLRFFDVSGNLFLQGPVPSLNRAEPSGDNLPRRYIFEEGPSASPKGSAVAPSPPKGSNTSSPKALNTSRTPSPSGNPHKSHNSRRKLGQWLQGFLAGAAALIVLVFVFSLLFWLTLVSRGGRRDSRPTIVRDSGPTIFTPMIFRLTLASRWGRRDSGSTIVRYSGPTIFSPMIKKAGDLAFLANEEGLSSLEVIGRGGCGEVYKAEIPASNGKMIAIKKIIQPPRDITELTEEDTRDLDRKMRQIRSEIQTVGQIRHRNLLPLLAHLTRPDCHLLVYEFMKNGSLQDLLEKVSQGQTELDWVTRHRIALGVAAGLEYLHMNHNPRIIHRDLKPANILLDDDMEARISDFGLAKAMADMDTHYHLTSKFTEKSDIYGFGVLLAALVIGKLPSDEFFNRTRDLNLVNWLRNVMTGDNPQQAIDPKLIGNGFKEQMLLVLKVAYYCTLDEPKNRPNSKDVRCMLSQIKH</sequence>
<dbReference type="InterPro" id="IPR011009">
    <property type="entry name" value="Kinase-like_dom_sf"/>
</dbReference>
<dbReference type="Gene3D" id="3.30.200.20">
    <property type="entry name" value="Phosphorylase Kinase, domain 1"/>
    <property type="match status" value="1"/>
</dbReference>
<dbReference type="SUPFAM" id="SSF52058">
    <property type="entry name" value="L domain-like"/>
    <property type="match status" value="1"/>
</dbReference>
<dbReference type="AlphaFoldDB" id="A0A058ZQQ7"/>
<dbReference type="Gramene" id="KCW44102">
    <property type="protein sequence ID" value="KCW44102"/>
    <property type="gene ID" value="EUGRSUZ_L02485"/>
</dbReference>
<dbReference type="SMART" id="SM00220">
    <property type="entry name" value="S_TKc"/>
    <property type="match status" value="1"/>
</dbReference>
<evidence type="ECO:0000256" key="8">
    <source>
        <dbReference type="SAM" id="MobiDB-lite"/>
    </source>
</evidence>
<keyword evidence="14" id="KW-1185">Reference proteome</keyword>
<dbReference type="Pfam" id="PF13855">
    <property type="entry name" value="LRR_8"/>
    <property type="match status" value="1"/>
</dbReference>
<dbReference type="GO" id="GO:0005524">
    <property type="term" value="F:ATP binding"/>
    <property type="evidence" value="ECO:0007669"/>
    <property type="project" value="InterPro"/>
</dbReference>
<feature type="compositionally biased region" description="Polar residues" evidence="8">
    <location>
        <begin position="251"/>
        <end position="273"/>
    </location>
</feature>
<reference evidence="13" key="1">
    <citation type="submission" date="2013-07" db="EMBL/GenBank/DDBJ databases">
        <title>The genome of Eucalyptus grandis.</title>
        <authorList>
            <person name="Schmutz J."/>
            <person name="Hayes R."/>
            <person name="Myburg A."/>
            <person name="Tuskan G."/>
            <person name="Grattapaglia D."/>
            <person name="Rokhsar D.S."/>
        </authorList>
    </citation>
    <scope>NUCLEOTIDE SEQUENCE</scope>
    <source>
        <tissue evidence="13">Leaf extractions</tissue>
    </source>
</reference>
<evidence type="ECO:0000259" key="11">
    <source>
        <dbReference type="PROSITE" id="PS50011"/>
    </source>
</evidence>
<evidence type="ECO:0000256" key="2">
    <source>
        <dbReference type="ARBA" id="ARBA00022614"/>
    </source>
</evidence>
<dbReference type="PANTHER" id="PTHR48056">
    <property type="entry name" value="LRR RECEPTOR-LIKE SERINE/THREONINE-PROTEIN KINASE-RELATED"/>
    <property type="match status" value="1"/>
</dbReference>
<reference evidence="12" key="2">
    <citation type="journal article" date="2014" name="Nature">
        <title>The genome of Eucalyptus grandis.</title>
        <authorList>
            <person name="Myburg A.A."/>
            <person name="Grattapaglia D."/>
            <person name="Tuskan G.A."/>
            <person name="Hellsten U."/>
            <person name="Hayes R.D."/>
            <person name="Grimwood J."/>
            <person name="Jenkins J."/>
            <person name="Lindquist E."/>
            <person name="Tice H."/>
            <person name="Bauer D."/>
            <person name="Goodstein D.M."/>
            <person name="Dubchak I."/>
            <person name="Poliakov A."/>
            <person name="Mizrachi E."/>
            <person name="Kullan A.R."/>
            <person name="Hussey S.G."/>
            <person name="Pinard D."/>
            <person name="van der Merwe K."/>
            <person name="Singh P."/>
            <person name="van Jaarsveld I."/>
            <person name="Silva-Junior O.B."/>
            <person name="Togawa R.C."/>
            <person name="Pappas M.R."/>
            <person name="Faria D.A."/>
            <person name="Sansaloni C.P."/>
            <person name="Petroli C.D."/>
            <person name="Yang X."/>
            <person name="Ranjan P."/>
            <person name="Tschaplinski T.J."/>
            <person name="Ye C.Y."/>
            <person name="Li T."/>
            <person name="Sterck L."/>
            <person name="Vanneste K."/>
            <person name="Murat F."/>
            <person name="Soler M."/>
            <person name="Clemente H.S."/>
            <person name="Saidi N."/>
            <person name="Cassan-Wang H."/>
            <person name="Dunand C."/>
            <person name="Hefer C.A."/>
            <person name="Bornberg-Bauer E."/>
            <person name="Kersting A.R."/>
            <person name="Vining K."/>
            <person name="Amarasinghe V."/>
            <person name="Ranik M."/>
            <person name="Naithani S."/>
            <person name="Elser J."/>
            <person name="Boyd A.E."/>
            <person name="Liston A."/>
            <person name="Spatafora J.W."/>
            <person name="Dharmwardhana P."/>
            <person name="Raja R."/>
            <person name="Sullivan C."/>
            <person name="Romanel E."/>
            <person name="Alves-Ferreira M."/>
            <person name="Kulheim C."/>
            <person name="Foley W."/>
            <person name="Carocha V."/>
            <person name="Paiva J."/>
            <person name="Kudrna D."/>
            <person name="Brommonschenkel S.H."/>
            <person name="Pasquali G."/>
            <person name="Byrne M."/>
            <person name="Rigault P."/>
            <person name="Tibbits J."/>
            <person name="Spokevicius A."/>
            <person name="Jones R.C."/>
            <person name="Steane D.A."/>
            <person name="Vaillancourt R.E."/>
            <person name="Potts B.M."/>
            <person name="Joubert F."/>
            <person name="Barry K."/>
            <person name="Pappas G.J."/>
            <person name="Strauss S.H."/>
            <person name="Jaiswal P."/>
            <person name="Grima-Pettenati J."/>
            <person name="Salse J."/>
            <person name="Van de Peer Y."/>
            <person name="Rokhsar D.S."/>
            <person name="Schmutz J."/>
        </authorList>
    </citation>
    <scope>NUCLEOTIDE SEQUENCE</scope>
    <source>
        <tissue evidence="12">Leaf extractions</tissue>
    </source>
</reference>
<dbReference type="GO" id="GO:0045088">
    <property type="term" value="P:regulation of innate immune response"/>
    <property type="evidence" value="ECO:0000318"/>
    <property type="project" value="GO_Central"/>
</dbReference>
<dbReference type="EMBL" id="MU849186">
    <property type="protein sequence ID" value="KAK2631750.1"/>
    <property type="molecule type" value="Genomic_DNA"/>
</dbReference>
<dbReference type="Pfam" id="PF00560">
    <property type="entry name" value="LRR_1"/>
    <property type="match status" value="1"/>
</dbReference>
<keyword evidence="4" id="KW-0677">Repeat</keyword>
<gene>
    <name evidence="13" type="ORF">EUGRSUZ_L02485</name>
</gene>
<keyword evidence="10" id="KW-0732">Signal</keyword>
<dbReference type="Pfam" id="PF00069">
    <property type="entry name" value="Pkinase"/>
    <property type="match status" value="1"/>
</dbReference>
<dbReference type="SUPFAM" id="SSF56112">
    <property type="entry name" value="Protein kinase-like (PK-like)"/>
    <property type="match status" value="1"/>
</dbReference>
<feature type="domain" description="Protein kinase" evidence="11">
    <location>
        <begin position="384"/>
        <end position="662"/>
    </location>
</feature>
<dbReference type="InterPro" id="IPR000719">
    <property type="entry name" value="Prot_kinase_dom"/>
</dbReference>
<dbReference type="Proteomes" id="UP000030711">
    <property type="component" value="Unassembled WGS sequence"/>
</dbReference>
<dbReference type="InParanoid" id="A0A058ZQQ7"/>
<reference evidence="12" key="4">
    <citation type="submission" date="2023-07" db="EMBL/GenBank/DDBJ databases">
        <authorList>
            <person name="Myburg A.A."/>
            <person name="Grattapaglia D."/>
            <person name="Tuskan G.A."/>
            <person name="Hellsten U."/>
            <person name="Hayes R.D."/>
            <person name="Grimwood J."/>
            <person name="Jenkins J."/>
            <person name="Lindquist E."/>
            <person name="Tice H."/>
            <person name="Bauer D."/>
            <person name="Goodstein D.M."/>
            <person name="Dubchak I."/>
            <person name="Poliakov A."/>
            <person name="Mizrachi E."/>
            <person name="Kullan A.R."/>
            <person name="Hussey S.G."/>
            <person name="Pinard D."/>
            <person name="Van D.M."/>
            <person name="Singh P."/>
            <person name="Van J.I."/>
            <person name="Silva-Junior O.B."/>
            <person name="Togawa R.C."/>
            <person name="Pappas M.R."/>
            <person name="Faria D.A."/>
            <person name="Sansaloni C.P."/>
            <person name="Petroli C.D."/>
            <person name="Yang X."/>
            <person name="Ranjan P."/>
            <person name="Tschaplinski T.J."/>
            <person name="Ye C.Y."/>
            <person name="Li T."/>
            <person name="Sterck L."/>
            <person name="Vanneste K."/>
            <person name="Murat F."/>
            <person name="Soler M."/>
            <person name="Clemente H.S."/>
            <person name="Saidi N."/>
            <person name="Cassan-Wang H."/>
            <person name="Dunand C."/>
            <person name="Hefer C.A."/>
            <person name="Bornberg-Bauer E."/>
            <person name="Kersting A.R."/>
            <person name="Vining K."/>
            <person name="Amarasinghe V."/>
            <person name="Ranik M."/>
            <person name="Naithani S."/>
            <person name="Elser J."/>
            <person name="Boyd A.E."/>
            <person name="Liston A."/>
            <person name="Spatafora J.W."/>
            <person name="Dharmwardhana P."/>
            <person name="Raja R."/>
            <person name="Sullivan C."/>
            <person name="Romanel E."/>
            <person name="Alves-Ferreira M."/>
            <person name="Kulheim C."/>
            <person name="Foley W."/>
            <person name="Carocha V."/>
            <person name="Paiva J."/>
            <person name="Kudrna D."/>
            <person name="Brommonschenkel S.H."/>
            <person name="Pasquali G."/>
            <person name="Byrne M."/>
            <person name="Rigault P."/>
            <person name="Tibbits J."/>
            <person name="Spokevicius A."/>
            <person name="Jones R.C."/>
            <person name="Steane D.A."/>
            <person name="Vaillancourt R.E."/>
            <person name="Potts B.M."/>
            <person name="Joubert F."/>
            <person name="Barry K."/>
            <person name="Pappas G.J."/>
            <person name="Strauss S.H."/>
            <person name="Jaiswal P."/>
            <person name="Grima-Pettenati J."/>
            <person name="Salse J."/>
            <person name="Van D.P."/>
            <person name="Rokhsar D.S."/>
            <person name="Schmutz J."/>
        </authorList>
    </citation>
    <scope>NUCLEOTIDE SEQUENCE</scope>
    <source>
        <tissue evidence="12">Leaf extractions</tissue>
    </source>
</reference>
<proteinExistence type="predicted"/>
<dbReference type="OMA" id="TQPCKSA"/>
<dbReference type="PANTHER" id="PTHR48056:SF75">
    <property type="entry name" value="LEUCINE-RICH REPEAT RECEPTOR-LIKE SERINE_THREONINE_TYROSINE-PROTEIN KINASE SOBIR1"/>
    <property type="match status" value="1"/>
</dbReference>
<dbReference type="GO" id="GO:0016020">
    <property type="term" value="C:membrane"/>
    <property type="evidence" value="ECO:0007669"/>
    <property type="project" value="UniProtKB-SubCell"/>
</dbReference>
<dbReference type="EMBL" id="KK199705">
    <property type="protein sequence ID" value="KCW44102.1"/>
    <property type="molecule type" value="Genomic_DNA"/>
</dbReference>
<dbReference type="FunFam" id="3.80.10.10:FF:000383">
    <property type="entry name" value="Leucine-rich repeat receptor protein kinase EMS1"/>
    <property type="match status" value="1"/>
</dbReference>
<dbReference type="InterPro" id="IPR001611">
    <property type="entry name" value="Leu-rich_rpt"/>
</dbReference>
<keyword evidence="6 9" id="KW-0472">Membrane</keyword>
<accession>A0A058ZQQ7</accession>
<dbReference type="GO" id="GO:0004672">
    <property type="term" value="F:protein kinase activity"/>
    <property type="evidence" value="ECO:0000318"/>
    <property type="project" value="GO_Central"/>
</dbReference>
<evidence type="ECO:0000256" key="4">
    <source>
        <dbReference type="ARBA" id="ARBA00022737"/>
    </source>
</evidence>
<dbReference type="PROSITE" id="PS00108">
    <property type="entry name" value="PROTEIN_KINASE_ST"/>
    <property type="match status" value="1"/>
</dbReference>
<keyword evidence="2" id="KW-0433">Leucine-rich repeat</keyword>
<name>A0A058ZQQ7_EUCGR</name>
<evidence type="ECO:0000313" key="14">
    <source>
        <dbReference type="Proteomes" id="UP000030711"/>
    </source>
</evidence>
<evidence type="ECO:0000313" key="13">
    <source>
        <dbReference type="EMBL" id="KCW44102.1"/>
    </source>
</evidence>
<organism evidence="13">
    <name type="scientific">Eucalyptus grandis</name>
    <name type="common">Flooded gum</name>
    <dbReference type="NCBI Taxonomy" id="71139"/>
    <lineage>
        <taxon>Eukaryota</taxon>
        <taxon>Viridiplantae</taxon>
        <taxon>Streptophyta</taxon>
        <taxon>Embryophyta</taxon>
        <taxon>Tracheophyta</taxon>
        <taxon>Spermatophyta</taxon>
        <taxon>Magnoliopsida</taxon>
        <taxon>eudicotyledons</taxon>
        <taxon>Gunneridae</taxon>
        <taxon>Pentapetalae</taxon>
        <taxon>rosids</taxon>
        <taxon>malvids</taxon>
        <taxon>Myrtales</taxon>
        <taxon>Myrtaceae</taxon>
        <taxon>Myrtoideae</taxon>
        <taxon>Eucalypteae</taxon>
        <taxon>Eucalyptus</taxon>
    </lineage>
</organism>
<evidence type="ECO:0000256" key="9">
    <source>
        <dbReference type="SAM" id="Phobius"/>
    </source>
</evidence>
<evidence type="ECO:0000256" key="1">
    <source>
        <dbReference type="ARBA" id="ARBA00004370"/>
    </source>
</evidence>
<feature type="chain" id="PRO_5042325599" description="Protein kinase domain-containing protein" evidence="10">
    <location>
        <begin position="26"/>
        <end position="662"/>
    </location>
</feature>
<evidence type="ECO:0000256" key="5">
    <source>
        <dbReference type="ARBA" id="ARBA00022989"/>
    </source>
</evidence>
<evidence type="ECO:0000256" key="10">
    <source>
        <dbReference type="SAM" id="SignalP"/>
    </source>
</evidence>
<comment type="subcellular location">
    <subcellularLocation>
        <location evidence="1">Membrane</location>
    </subcellularLocation>
</comment>
<feature type="transmembrane region" description="Helical" evidence="9">
    <location>
        <begin position="286"/>
        <end position="312"/>
    </location>
</feature>
<evidence type="ECO:0000256" key="6">
    <source>
        <dbReference type="ARBA" id="ARBA00023136"/>
    </source>
</evidence>
<dbReference type="FunFam" id="1.10.510.10:FF:000095">
    <property type="entry name" value="protein STRUBBELIG-RECEPTOR FAMILY 8"/>
    <property type="match status" value="1"/>
</dbReference>
<dbReference type="PROSITE" id="PS50011">
    <property type="entry name" value="PROTEIN_KINASE_DOM"/>
    <property type="match status" value="1"/>
</dbReference>
<feature type="signal peptide" evidence="10">
    <location>
        <begin position="1"/>
        <end position="25"/>
    </location>
</feature>
<keyword evidence="3 9" id="KW-0812">Transmembrane</keyword>
<keyword evidence="7" id="KW-0325">Glycoprotein</keyword>
<protein>
    <recommendedName>
        <fullName evidence="11">Protein kinase domain-containing protein</fullName>
    </recommendedName>
</protein>
<dbReference type="InterPro" id="IPR008271">
    <property type="entry name" value="Ser/Thr_kinase_AS"/>
</dbReference>
<dbReference type="Gene3D" id="3.80.10.10">
    <property type="entry name" value="Ribonuclease Inhibitor"/>
    <property type="match status" value="2"/>
</dbReference>
<dbReference type="Gene3D" id="1.10.510.10">
    <property type="entry name" value="Transferase(Phosphotransferase) domain 1"/>
    <property type="match status" value="1"/>
</dbReference>
<keyword evidence="5 9" id="KW-1133">Transmembrane helix</keyword>
<dbReference type="InterPro" id="IPR050647">
    <property type="entry name" value="Plant_LRR-RLKs"/>
</dbReference>
<evidence type="ECO:0000256" key="7">
    <source>
        <dbReference type="ARBA" id="ARBA00023180"/>
    </source>
</evidence>
<feature type="region of interest" description="Disordered" evidence="8">
    <location>
        <begin position="218"/>
        <end position="279"/>
    </location>
</feature>
<reference evidence="12" key="3">
    <citation type="submission" date="2023-04" db="EMBL/GenBank/DDBJ databases">
        <title>WGS assembly of Eucalyptus grandis.</title>
        <authorList>
            <person name="Myburg A."/>
            <person name="Grattapaglia D."/>
            <person name="Tuskan G."/>
            <person name="Hellsten U."/>
            <person name="Hayes R."/>
            <person name="Grimwood J."/>
            <person name="Jenkins J."/>
            <person name="Lindquist E."/>
            <person name="Tice H."/>
            <person name="Bauer D."/>
            <person name="Goodstein D."/>
            <person name="Dubchak I."/>
            <person name="Poliakov A."/>
            <person name="Mizrachi E."/>
            <person name="Kullan A."/>
            <person name="Hussey S."/>
            <person name="Pinard D."/>
            <person name="Van D."/>
            <person name="Singh P."/>
            <person name="Van J."/>
            <person name="Silva-Junior O."/>
            <person name="Togawa R."/>
            <person name="Pappas M."/>
            <person name="Faria D."/>
            <person name="Sansaloni C."/>
            <person name="Petroli C."/>
            <person name="Yang X."/>
            <person name="Ranjan P."/>
            <person name="Tschaplinski T."/>
            <person name="Ye C."/>
            <person name="Li T."/>
            <person name="Sterck L."/>
            <person name="Vanneste K."/>
            <person name="Murat F."/>
            <person name="Soler M."/>
            <person name="Clemente H."/>
            <person name="Saidi N."/>
            <person name="Cassan-Wang H."/>
            <person name="Dunand C."/>
            <person name="Hefer C."/>
            <person name="Bornberg-Bauer E."/>
            <person name="Kersting A."/>
            <person name="Vining K."/>
            <person name="Amarasinghe V."/>
            <person name="Ranik M."/>
            <person name="Naithani S."/>
            <person name="Elser J."/>
            <person name="Boyd A."/>
            <person name="Liston A."/>
            <person name="Spatafora J."/>
            <person name="Dharmwardhana P."/>
            <person name="Raja R."/>
            <person name="Sullivan C."/>
            <person name="Romanel E."/>
            <person name="Alves-Ferreira M."/>
            <person name="Kulheim C."/>
            <person name="Foley W."/>
            <person name="Carocha V."/>
            <person name="Paiva J."/>
            <person name="Kudrna D."/>
            <person name="Brommonschenkel S."/>
            <person name="Pasquali G."/>
            <person name="Byrne M."/>
            <person name="Rigault P."/>
            <person name="Tibbits J."/>
            <person name="Spokevicius A."/>
            <person name="Jones R."/>
            <person name="Steane D."/>
            <person name="Vaillancourt R."/>
            <person name="Potts B."/>
            <person name="Joubert F."/>
            <person name="Barry K."/>
            <person name="Pappas G."/>
            <person name="Strauss S."/>
            <person name="Jaiswal P."/>
            <person name="Grima-Pettenati J."/>
            <person name="Salse J."/>
            <person name="Van D."/>
            <person name="Rokhsar D."/>
            <person name="Schmutz J."/>
        </authorList>
    </citation>
    <scope>NUCLEOTIDE SEQUENCE</scope>
    <source>
        <tissue evidence="12">Leaf extractions</tissue>
    </source>
</reference>
<evidence type="ECO:0000313" key="12">
    <source>
        <dbReference type="EMBL" id="KAK2631750.1"/>
    </source>
</evidence>